<keyword evidence="9" id="KW-1185">Reference proteome</keyword>
<dbReference type="FunFam" id="3.30.450.40:FF:000031">
    <property type="entry name" value="Phosphodiesterase"/>
    <property type="match status" value="1"/>
</dbReference>
<evidence type="ECO:0000256" key="2">
    <source>
        <dbReference type="ARBA" id="ARBA00007648"/>
    </source>
</evidence>
<dbReference type="EC" id="3.1.4.35" evidence="3"/>
<evidence type="ECO:0000313" key="8">
    <source>
        <dbReference type="EMBL" id="KAF8795794.1"/>
    </source>
</evidence>
<keyword evidence="4" id="KW-0140">cGMP</keyword>
<dbReference type="Gene3D" id="1.10.1300.10">
    <property type="entry name" value="3'5'-cyclic nucleotide phosphodiesterase, catalytic domain"/>
    <property type="match status" value="1"/>
</dbReference>
<organism evidence="8 9">
    <name type="scientific">Argiope bruennichi</name>
    <name type="common">Wasp spider</name>
    <name type="synonym">Aranea bruennichi</name>
    <dbReference type="NCBI Taxonomy" id="94029"/>
    <lineage>
        <taxon>Eukaryota</taxon>
        <taxon>Metazoa</taxon>
        <taxon>Ecdysozoa</taxon>
        <taxon>Arthropoda</taxon>
        <taxon>Chelicerata</taxon>
        <taxon>Arachnida</taxon>
        <taxon>Araneae</taxon>
        <taxon>Araneomorphae</taxon>
        <taxon>Entelegynae</taxon>
        <taxon>Araneoidea</taxon>
        <taxon>Araneidae</taxon>
        <taxon>Argiope</taxon>
    </lineage>
</organism>
<comment type="cofactor">
    <cofactor evidence="1">
        <name>a divalent metal cation</name>
        <dbReference type="ChEBI" id="CHEBI:60240"/>
    </cofactor>
</comment>
<gene>
    <name evidence="8" type="ORF">HNY73_000253</name>
</gene>
<dbReference type="InterPro" id="IPR036971">
    <property type="entry name" value="PDEase_catalytic_dom_sf"/>
</dbReference>
<dbReference type="FunFam" id="3.30.450.40:FF:000032">
    <property type="entry name" value="Phosphodiesterase"/>
    <property type="match status" value="1"/>
</dbReference>
<dbReference type="PANTHER" id="PTHR11347">
    <property type="entry name" value="CYCLIC NUCLEOTIDE PHOSPHODIESTERASE"/>
    <property type="match status" value="1"/>
</dbReference>
<accession>A0A8T0FXG1</accession>
<comment type="similarity">
    <text evidence="2">Belongs to the cyclic nucleotide phosphodiesterase family.</text>
</comment>
<dbReference type="Proteomes" id="UP000807504">
    <property type="component" value="Unassembled WGS sequence"/>
</dbReference>
<evidence type="ECO:0000256" key="6">
    <source>
        <dbReference type="ARBA" id="ARBA00022801"/>
    </source>
</evidence>
<proteinExistence type="inferred from homology"/>
<dbReference type="Gene3D" id="3.30.450.40">
    <property type="match status" value="2"/>
</dbReference>
<protein>
    <recommendedName>
        <fullName evidence="3">3',5'-cyclic-GMP phosphodiesterase</fullName>
        <ecNumber evidence="3">3.1.4.35</ecNumber>
    </recommendedName>
</protein>
<dbReference type="PROSITE" id="PS51845">
    <property type="entry name" value="PDEASE_I_2"/>
    <property type="match status" value="1"/>
</dbReference>
<dbReference type="Pfam" id="PF01590">
    <property type="entry name" value="GAF"/>
    <property type="match status" value="2"/>
</dbReference>
<dbReference type="GO" id="GO:0046872">
    <property type="term" value="F:metal ion binding"/>
    <property type="evidence" value="ECO:0007669"/>
    <property type="project" value="UniProtKB-KW"/>
</dbReference>
<dbReference type="InterPro" id="IPR003018">
    <property type="entry name" value="GAF"/>
</dbReference>
<dbReference type="GO" id="GO:0047555">
    <property type="term" value="F:3',5'-cyclic-GMP phosphodiesterase activity"/>
    <property type="evidence" value="ECO:0007669"/>
    <property type="project" value="UniProtKB-EC"/>
</dbReference>
<evidence type="ECO:0000256" key="3">
    <source>
        <dbReference type="ARBA" id="ARBA00012319"/>
    </source>
</evidence>
<evidence type="ECO:0000259" key="7">
    <source>
        <dbReference type="PROSITE" id="PS51845"/>
    </source>
</evidence>
<keyword evidence="5" id="KW-0479">Metal-binding</keyword>
<dbReference type="SMART" id="SM00065">
    <property type="entry name" value="GAF"/>
    <property type="match status" value="2"/>
</dbReference>
<dbReference type="InterPro" id="IPR002073">
    <property type="entry name" value="PDEase_catalytic_dom"/>
</dbReference>
<evidence type="ECO:0000313" key="9">
    <source>
        <dbReference type="Proteomes" id="UP000807504"/>
    </source>
</evidence>
<dbReference type="SUPFAM" id="SSF109604">
    <property type="entry name" value="HD-domain/PDEase-like"/>
    <property type="match status" value="1"/>
</dbReference>
<evidence type="ECO:0000256" key="5">
    <source>
        <dbReference type="ARBA" id="ARBA00022723"/>
    </source>
</evidence>
<name>A0A8T0FXG1_ARGBR</name>
<feature type="domain" description="PDEase" evidence="7">
    <location>
        <begin position="454"/>
        <end position="587"/>
    </location>
</feature>
<dbReference type="AlphaFoldDB" id="A0A8T0FXG1"/>
<comment type="caution">
    <text evidence="8">The sequence shown here is derived from an EMBL/GenBank/DDBJ whole genome shotgun (WGS) entry which is preliminary data.</text>
</comment>
<dbReference type="GO" id="GO:0007165">
    <property type="term" value="P:signal transduction"/>
    <property type="evidence" value="ECO:0007669"/>
    <property type="project" value="InterPro"/>
</dbReference>
<evidence type="ECO:0000256" key="4">
    <source>
        <dbReference type="ARBA" id="ARBA00022535"/>
    </source>
</evidence>
<reference evidence="8" key="2">
    <citation type="submission" date="2020-06" db="EMBL/GenBank/DDBJ databases">
        <authorList>
            <person name="Sheffer M."/>
        </authorList>
    </citation>
    <scope>NUCLEOTIDE SEQUENCE</scope>
</reference>
<dbReference type="SUPFAM" id="SSF55781">
    <property type="entry name" value="GAF domain-like"/>
    <property type="match status" value="2"/>
</dbReference>
<evidence type="ECO:0000256" key="1">
    <source>
        <dbReference type="ARBA" id="ARBA00001968"/>
    </source>
</evidence>
<keyword evidence="6" id="KW-0378">Hydrolase</keyword>
<dbReference type="EMBL" id="JABXBU010000001">
    <property type="protein sequence ID" value="KAF8795794.1"/>
    <property type="molecule type" value="Genomic_DNA"/>
</dbReference>
<sequence length="587" mass="67207">MVPKNSSSKSSSINLNSDTVTPVRKISTHEFKRNGTLRPILPTVNGISNFQNFHLREDTVHNCNNHMRRKSKQELRALDEQELIFELVKDICNELEIRNLCHKILQNVSILTDADRCSLFLVRGEKGDPNRCLVSQLFDVSCCSTMEQMQQKDEIRIPWGTGFVGYVAESRKSLNISDCYQDDRFNSRVDQKTGYTTRNMLCMPILDVDGEVKGVAQIINKCGGEEPFTDADEKVFSQYLQFCGIGLHNAELYERSQLENKQNQVLLDLAHMIFREQSTTENIVFRIMAHAQSLLQCEKCQILLVSENAKKFSRVFDLNINDMKAEDPESRKCSFEGRFPINMRITGYVATTGATLNIPDVRHDDRFDSSVDGCNGFHPYSVLCMPIRNACNKIIAVCQLTNKLNGTPFNKNDEHLFKTFALYYGMGIENTQMYAKAAKAFIKTKVILEVLSYHTTSPTEKAKALNKCIVPSMCIYRLQDSMYNALSLDNEDTLKASLRMFTDLNLIEKFHINYDVLRQWLLSVRKNYRPVAYRYWNHAFSVNQMMFSCLMGKQPNFASVTLRKLLCLYFPSRVLGHDEIGGPKGKN</sequence>
<dbReference type="InterPro" id="IPR029016">
    <property type="entry name" value="GAF-like_dom_sf"/>
</dbReference>
<reference evidence="8" key="1">
    <citation type="journal article" date="2020" name="bioRxiv">
        <title>Chromosome-level reference genome of the European wasp spider Argiope bruennichi: a resource for studies on range expansion and evolutionary adaptation.</title>
        <authorList>
            <person name="Sheffer M.M."/>
            <person name="Hoppe A."/>
            <person name="Krehenwinkel H."/>
            <person name="Uhl G."/>
            <person name="Kuss A.W."/>
            <person name="Jensen L."/>
            <person name="Jensen C."/>
            <person name="Gillespie R.G."/>
            <person name="Hoff K.J."/>
            <person name="Prost S."/>
        </authorList>
    </citation>
    <scope>NUCLEOTIDE SEQUENCE</scope>
</reference>